<dbReference type="InterPro" id="IPR029063">
    <property type="entry name" value="SAM-dependent_MTases_sf"/>
</dbReference>
<comment type="caution">
    <text evidence="2">The sequence shown here is derived from an EMBL/GenBank/DDBJ whole genome shotgun (WGS) entry which is preliminary data.</text>
</comment>
<gene>
    <name evidence="2" type="ORF">IFR04_015686</name>
</gene>
<dbReference type="AlphaFoldDB" id="A0A8H7T0A0"/>
<accession>A0A8H7T0A0</accession>
<sequence length="736" mass="82277">MDPPMDYLASETPTHGSPLHWEDEACEILRDSTTAKDILLVCSYFPFPHLDIPLAILSSRRIQNSSTDVDVLGLCKAEETLRRIATECNSCSWNWNWSPPFASSTMGPTRAANDTDKDLFTFASKVTFMALERKACGLSSRAVEDIFNGLTHVRRLLEYRFSELVSKEEYEKVEKELKNPLARWIFSTSLRSTGGSPCASDTFAPILHPIKELFENRKLPLMSVLQCLKILAVLYQDILDGLDPRWEGLNEEDFSFFEDVTNHIPQELARLLIQNDISCSQKLSPNDFLDPAELRSKSTQWSRLVHNVRVCAKAHPDLVGSIDEAAKILLCHRNFFSGTALVYGLSQASHPPAEPWWNHFTVRHICVGYQVRGWLLRLPDHIEDDAGSKPTGAETKSRRSCMGSFLETTSTLSATLFGMEQYIPGRRHPSDGSHEQKEELSRKEVDSMAGGSWNDGSTMAGSDLGPELEYRVEDVGGVGSDLVLSGVGSPVHHVNNTSHADDYDHTESSLGTDGHDTSSTSKGMAAAITAIMQGNTCYRMTSRNSKDLVDDLSLTWTFQYPFDFIHGRMLFCSFSNPLHVFKEAFKALTAGGIIEMQDLIFEFRSPDGSLEGSALETWAKKVTEAFASKGIDLTSASRYRNHLEAVGFEDIEQQEFFWPVGTWPKDLRLKTLGLWCRDNILGILFAISIVPLTEHQKHSMSPVAIEVLLARVRADLGNPDIHAYLRIVVVHGRKPK</sequence>
<dbReference type="Gene3D" id="3.40.50.150">
    <property type="entry name" value="Vaccinia Virus protein VP39"/>
    <property type="match status" value="1"/>
</dbReference>
<dbReference type="SUPFAM" id="SSF53335">
    <property type="entry name" value="S-adenosyl-L-methionine-dependent methyltransferases"/>
    <property type="match status" value="1"/>
</dbReference>
<dbReference type="EMBL" id="JAFJYH010000510">
    <property type="protein sequence ID" value="KAG4411174.1"/>
    <property type="molecule type" value="Genomic_DNA"/>
</dbReference>
<feature type="region of interest" description="Disordered" evidence="1">
    <location>
        <begin position="489"/>
        <end position="521"/>
    </location>
</feature>
<dbReference type="Proteomes" id="UP000664132">
    <property type="component" value="Unassembled WGS sequence"/>
</dbReference>
<feature type="region of interest" description="Disordered" evidence="1">
    <location>
        <begin position="423"/>
        <end position="464"/>
    </location>
</feature>
<feature type="compositionally biased region" description="Basic and acidic residues" evidence="1">
    <location>
        <begin position="428"/>
        <end position="446"/>
    </location>
</feature>
<protein>
    <submittedName>
        <fullName evidence="2">Uncharacterized protein</fullName>
    </submittedName>
</protein>
<evidence type="ECO:0000313" key="3">
    <source>
        <dbReference type="Proteomes" id="UP000664132"/>
    </source>
</evidence>
<reference evidence="2" key="1">
    <citation type="submission" date="2021-02" db="EMBL/GenBank/DDBJ databases">
        <title>Genome sequence Cadophora malorum strain M34.</title>
        <authorList>
            <person name="Stefanovic E."/>
            <person name="Vu D."/>
            <person name="Scully C."/>
            <person name="Dijksterhuis J."/>
            <person name="Roader J."/>
            <person name="Houbraken J."/>
        </authorList>
    </citation>
    <scope>NUCLEOTIDE SEQUENCE</scope>
    <source>
        <strain evidence="2">M34</strain>
    </source>
</reference>
<organism evidence="2 3">
    <name type="scientific">Cadophora malorum</name>
    <dbReference type="NCBI Taxonomy" id="108018"/>
    <lineage>
        <taxon>Eukaryota</taxon>
        <taxon>Fungi</taxon>
        <taxon>Dikarya</taxon>
        <taxon>Ascomycota</taxon>
        <taxon>Pezizomycotina</taxon>
        <taxon>Leotiomycetes</taxon>
        <taxon>Helotiales</taxon>
        <taxon>Ploettnerulaceae</taxon>
        <taxon>Cadophora</taxon>
    </lineage>
</organism>
<proteinExistence type="predicted"/>
<dbReference type="Pfam" id="PF13489">
    <property type="entry name" value="Methyltransf_23"/>
    <property type="match status" value="1"/>
</dbReference>
<name>A0A8H7T0A0_9HELO</name>
<evidence type="ECO:0000256" key="1">
    <source>
        <dbReference type="SAM" id="MobiDB-lite"/>
    </source>
</evidence>
<keyword evidence="3" id="KW-1185">Reference proteome</keyword>
<evidence type="ECO:0000313" key="2">
    <source>
        <dbReference type="EMBL" id="KAG4411174.1"/>
    </source>
</evidence>
<dbReference type="OrthoDB" id="3551356at2759"/>